<keyword evidence="1" id="KW-0472">Membrane</keyword>
<accession>A0A1R3H1J1</accession>
<evidence type="ECO:0000313" key="3">
    <source>
        <dbReference type="Proteomes" id="UP000187203"/>
    </source>
</evidence>
<dbReference type="EMBL" id="AWUE01020989">
    <property type="protein sequence ID" value="OMO64214.1"/>
    <property type="molecule type" value="Genomic_DNA"/>
</dbReference>
<keyword evidence="1" id="KW-1133">Transmembrane helix</keyword>
<feature type="transmembrane region" description="Helical" evidence="1">
    <location>
        <begin position="106"/>
        <end position="127"/>
    </location>
</feature>
<comment type="caution">
    <text evidence="2">The sequence shown here is derived from an EMBL/GenBank/DDBJ whole genome shotgun (WGS) entry which is preliminary data.</text>
</comment>
<gene>
    <name evidence="2" type="ORF">COLO4_32101</name>
</gene>
<keyword evidence="1" id="KW-0812">Transmembrane</keyword>
<dbReference type="AlphaFoldDB" id="A0A1R3H1J1"/>
<dbReference type="Proteomes" id="UP000187203">
    <property type="component" value="Unassembled WGS sequence"/>
</dbReference>
<organism evidence="2 3">
    <name type="scientific">Corchorus olitorius</name>
    <dbReference type="NCBI Taxonomy" id="93759"/>
    <lineage>
        <taxon>Eukaryota</taxon>
        <taxon>Viridiplantae</taxon>
        <taxon>Streptophyta</taxon>
        <taxon>Embryophyta</taxon>
        <taxon>Tracheophyta</taxon>
        <taxon>Spermatophyta</taxon>
        <taxon>Magnoliopsida</taxon>
        <taxon>eudicotyledons</taxon>
        <taxon>Gunneridae</taxon>
        <taxon>Pentapetalae</taxon>
        <taxon>rosids</taxon>
        <taxon>malvids</taxon>
        <taxon>Malvales</taxon>
        <taxon>Malvaceae</taxon>
        <taxon>Grewioideae</taxon>
        <taxon>Apeibeae</taxon>
        <taxon>Corchorus</taxon>
    </lineage>
</organism>
<name>A0A1R3H1J1_9ROSI</name>
<protein>
    <submittedName>
        <fullName evidence="2">Uncharacterized protein</fullName>
    </submittedName>
</protein>
<evidence type="ECO:0000313" key="2">
    <source>
        <dbReference type="EMBL" id="OMO64214.1"/>
    </source>
</evidence>
<sequence>MTPHSNRIRHTHPVLQPSPDTHLRFGAAIPNLAPHALQIFSHTRSLLSPSSNPTPLFSFSPPPQQISSLLLSPPLLPLQTRTSISINSTRNFSPSSITDSFTATHFLFPICKLLVTLVLIFGFFLNFNGIAF</sequence>
<reference evidence="3" key="1">
    <citation type="submission" date="2013-09" db="EMBL/GenBank/DDBJ databases">
        <title>Corchorus olitorius genome sequencing.</title>
        <authorList>
            <person name="Alam M."/>
            <person name="Haque M.S."/>
            <person name="Islam M.S."/>
            <person name="Emdad E.M."/>
            <person name="Islam M.M."/>
            <person name="Ahmed B."/>
            <person name="Halim A."/>
            <person name="Hossen Q.M.M."/>
            <person name="Hossain M.Z."/>
            <person name="Ahmed R."/>
            <person name="Khan M.M."/>
            <person name="Islam R."/>
            <person name="Rashid M.M."/>
            <person name="Khan S.A."/>
            <person name="Rahman M.S."/>
            <person name="Alam M."/>
            <person name="Yahiya A.S."/>
            <person name="Khan M.S."/>
            <person name="Azam M.S."/>
            <person name="Haque T."/>
            <person name="Lashkar M.Z.H."/>
            <person name="Akhand A.I."/>
            <person name="Morshed G."/>
            <person name="Roy S."/>
            <person name="Uddin K.S."/>
            <person name="Rabeya T."/>
            <person name="Hossain A.S."/>
            <person name="Chowdhury A."/>
            <person name="Snigdha A.R."/>
            <person name="Mortoza M.S."/>
            <person name="Matin S.A."/>
            <person name="Hoque S.M.E."/>
            <person name="Islam M.K."/>
            <person name="Roy D.K."/>
            <person name="Haider R."/>
            <person name="Moosa M.M."/>
            <person name="Elias S.M."/>
            <person name="Hasan A.M."/>
            <person name="Jahan S."/>
            <person name="Shafiuddin M."/>
            <person name="Mahmood N."/>
            <person name="Shommy N.S."/>
        </authorList>
    </citation>
    <scope>NUCLEOTIDE SEQUENCE [LARGE SCALE GENOMIC DNA]</scope>
    <source>
        <strain evidence="3">cv. O-4</strain>
    </source>
</reference>
<keyword evidence="3" id="KW-1185">Reference proteome</keyword>
<proteinExistence type="predicted"/>
<evidence type="ECO:0000256" key="1">
    <source>
        <dbReference type="SAM" id="Phobius"/>
    </source>
</evidence>